<evidence type="ECO:0000313" key="1">
    <source>
        <dbReference type="EMBL" id="JAE35748.1"/>
    </source>
</evidence>
<dbReference type="AlphaFoldDB" id="A0A0A9HS48"/>
<organism evidence="1">
    <name type="scientific">Arundo donax</name>
    <name type="common">Giant reed</name>
    <name type="synonym">Donax arundinaceus</name>
    <dbReference type="NCBI Taxonomy" id="35708"/>
    <lineage>
        <taxon>Eukaryota</taxon>
        <taxon>Viridiplantae</taxon>
        <taxon>Streptophyta</taxon>
        <taxon>Embryophyta</taxon>
        <taxon>Tracheophyta</taxon>
        <taxon>Spermatophyta</taxon>
        <taxon>Magnoliopsida</taxon>
        <taxon>Liliopsida</taxon>
        <taxon>Poales</taxon>
        <taxon>Poaceae</taxon>
        <taxon>PACMAD clade</taxon>
        <taxon>Arundinoideae</taxon>
        <taxon>Arundineae</taxon>
        <taxon>Arundo</taxon>
    </lineage>
</organism>
<dbReference type="EMBL" id="GBRH01162148">
    <property type="protein sequence ID" value="JAE35748.1"/>
    <property type="molecule type" value="Transcribed_RNA"/>
</dbReference>
<name>A0A0A9HS48_ARUDO</name>
<sequence>MGHTIKFRKPCSEYVAQCRSLSGSVSWPAISLPTSSSCRTTPPTNISHLLYVANKLH</sequence>
<protein>
    <submittedName>
        <fullName evidence="1">Uncharacterized protein</fullName>
    </submittedName>
</protein>
<proteinExistence type="predicted"/>
<reference evidence="1" key="2">
    <citation type="journal article" date="2015" name="Data Brief">
        <title>Shoot transcriptome of the giant reed, Arundo donax.</title>
        <authorList>
            <person name="Barrero R.A."/>
            <person name="Guerrero F.D."/>
            <person name="Moolhuijzen P."/>
            <person name="Goolsby J.A."/>
            <person name="Tidwell J."/>
            <person name="Bellgard S.E."/>
            <person name="Bellgard M.I."/>
        </authorList>
    </citation>
    <scope>NUCLEOTIDE SEQUENCE</scope>
    <source>
        <tissue evidence="1">Shoot tissue taken approximately 20 cm above the soil surface</tissue>
    </source>
</reference>
<reference evidence="1" key="1">
    <citation type="submission" date="2014-09" db="EMBL/GenBank/DDBJ databases">
        <authorList>
            <person name="Magalhaes I.L.F."/>
            <person name="Oliveira U."/>
            <person name="Santos F.R."/>
            <person name="Vidigal T.H.D.A."/>
            <person name="Brescovit A.D."/>
            <person name="Santos A.J."/>
        </authorList>
    </citation>
    <scope>NUCLEOTIDE SEQUENCE</scope>
    <source>
        <tissue evidence="1">Shoot tissue taken approximately 20 cm above the soil surface</tissue>
    </source>
</reference>
<accession>A0A0A9HS48</accession>